<feature type="non-terminal residue" evidence="2">
    <location>
        <position position="58"/>
    </location>
</feature>
<reference evidence="2" key="1">
    <citation type="journal article" date="2014" name="Front. Microbiol.">
        <title>High frequency of phylogenetically diverse reductive dehalogenase-homologous genes in deep subseafloor sedimentary metagenomes.</title>
        <authorList>
            <person name="Kawai M."/>
            <person name="Futagami T."/>
            <person name="Toyoda A."/>
            <person name="Takaki Y."/>
            <person name="Nishi S."/>
            <person name="Hori S."/>
            <person name="Arai W."/>
            <person name="Tsubouchi T."/>
            <person name="Morono Y."/>
            <person name="Uchiyama I."/>
            <person name="Ito T."/>
            <person name="Fujiyama A."/>
            <person name="Inagaki F."/>
            <person name="Takami H."/>
        </authorList>
    </citation>
    <scope>NUCLEOTIDE SEQUENCE</scope>
    <source>
        <strain evidence="2">Expedition CK06-06</strain>
    </source>
</reference>
<comment type="caution">
    <text evidence="2">The sequence shown here is derived from an EMBL/GenBank/DDBJ whole genome shotgun (WGS) entry which is preliminary data.</text>
</comment>
<dbReference type="SUPFAM" id="SSF53448">
    <property type="entry name" value="Nucleotide-diphospho-sugar transferases"/>
    <property type="match status" value="1"/>
</dbReference>
<sequence>IGAKMATGEYLVLFDSDCSLYPGMLRFWAEAFDDHPDCDFVYGGYRFYSPSLETYPSM</sequence>
<dbReference type="CDD" id="cd00761">
    <property type="entry name" value="Glyco_tranf_GTA_type"/>
    <property type="match status" value="1"/>
</dbReference>
<dbReference type="Gene3D" id="3.90.550.10">
    <property type="entry name" value="Spore Coat Polysaccharide Biosynthesis Protein SpsA, Chain A"/>
    <property type="match status" value="1"/>
</dbReference>
<protein>
    <recommendedName>
        <fullName evidence="1">Glycosyltransferase 2-like domain-containing protein</fullName>
    </recommendedName>
</protein>
<evidence type="ECO:0000313" key="2">
    <source>
        <dbReference type="EMBL" id="GAH27877.1"/>
    </source>
</evidence>
<name>X1E5N1_9ZZZZ</name>
<feature type="non-terminal residue" evidence="2">
    <location>
        <position position="1"/>
    </location>
</feature>
<proteinExistence type="predicted"/>
<gene>
    <name evidence="2" type="ORF">S01H4_66870</name>
</gene>
<feature type="domain" description="Glycosyltransferase 2-like" evidence="1">
    <location>
        <begin position="2"/>
        <end position="51"/>
    </location>
</feature>
<organism evidence="2">
    <name type="scientific">marine sediment metagenome</name>
    <dbReference type="NCBI Taxonomy" id="412755"/>
    <lineage>
        <taxon>unclassified sequences</taxon>
        <taxon>metagenomes</taxon>
        <taxon>ecological metagenomes</taxon>
    </lineage>
</organism>
<dbReference type="EMBL" id="BART01041659">
    <property type="protein sequence ID" value="GAH27877.1"/>
    <property type="molecule type" value="Genomic_DNA"/>
</dbReference>
<accession>X1E5N1</accession>
<dbReference type="AlphaFoldDB" id="X1E5N1"/>
<evidence type="ECO:0000259" key="1">
    <source>
        <dbReference type="Pfam" id="PF00535"/>
    </source>
</evidence>
<dbReference type="InterPro" id="IPR001173">
    <property type="entry name" value="Glyco_trans_2-like"/>
</dbReference>
<dbReference type="Pfam" id="PF00535">
    <property type="entry name" value="Glycos_transf_2"/>
    <property type="match status" value="1"/>
</dbReference>
<dbReference type="InterPro" id="IPR029044">
    <property type="entry name" value="Nucleotide-diphossugar_trans"/>
</dbReference>